<comment type="caution">
    <text evidence="2">The sequence shown here is derived from an EMBL/GenBank/DDBJ whole genome shotgun (WGS) entry which is preliminary data.</text>
</comment>
<sequence length="148" mass="15567">MKQLSAHSLSSVIVTQRVRVHATPEPPLDVAPLPCGTEAEPTHSSRLCPLHPPGPSARTLRAAAAASSRPPGTPALARPAGRQSRAGLRQSPPGWPRFKAHVWKISSGGRRGQTRTPANGGGLKNACDRDSSWELGLRAANVDEAIPT</sequence>
<gene>
    <name evidence="2" type="ORF">AAFF_G00226680</name>
</gene>
<proteinExistence type="predicted"/>
<feature type="region of interest" description="Disordered" evidence="1">
    <location>
        <begin position="20"/>
        <end position="129"/>
    </location>
</feature>
<organism evidence="2 3">
    <name type="scientific">Aldrovandia affinis</name>
    <dbReference type="NCBI Taxonomy" id="143900"/>
    <lineage>
        <taxon>Eukaryota</taxon>
        <taxon>Metazoa</taxon>
        <taxon>Chordata</taxon>
        <taxon>Craniata</taxon>
        <taxon>Vertebrata</taxon>
        <taxon>Euteleostomi</taxon>
        <taxon>Actinopterygii</taxon>
        <taxon>Neopterygii</taxon>
        <taxon>Teleostei</taxon>
        <taxon>Notacanthiformes</taxon>
        <taxon>Halosauridae</taxon>
        <taxon>Aldrovandia</taxon>
    </lineage>
</organism>
<evidence type="ECO:0000313" key="2">
    <source>
        <dbReference type="EMBL" id="KAJ8417825.1"/>
    </source>
</evidence>
<keyword evidence="3" id="KW-1185">Reference proteome</keyword>
<name>A0AAD7X2F5_9TELE</name>
<dbReference type="AlphaFoldDB" id="A0AAD7X2F5"/>
<dbReference type="Proteomes" id="UP001221898">
    <property type="component" value="Unassembled WGS sequence"/>
</dbReference>
<evidence type="ECO:0000313" key="3">
    <source>
        <dbReference type="Proteomes" id="UP001221898"/>
    </source>
</evidence>
<feature type="compositionally biased region" description="Low complexity" evidence="1">
    <location>
        <begin position="56"/>
        <end position="70"/>
    </location>
</feature>
<dbReference type="EMBL" id="JAINUG010000003">
    <property type="protein sequence ID" value="KAJ8417825.1"/>
    <property type="molecule type" value="Genomic_DNA"/>
</dbReference>
<evidence type="ECO:0000256" key="1">
    <source>
        <dbReference type="SAM" id="MobiDB-lite"/>
    </source>
</evidence>
<protein>
    <submittedName>
        <fullName evidence="2">Uncharacterized protein</fullName>
    </submittedName>
</protein>
<accession>A0AAD7X2F5</accession>
<reference evidence="2" key="1">
    <citation type="journal article" date="2023" name="Science">
        <title>Genome structures resolve the early diversification of teleost fishes.</title>
        <authorList>
            <person name="Parey E."/>
            <person name="Louis A."/>
            <person name="Montfort J."/>
            <person name="Bouchez O."/>
            <person name="Roques C."/>
            <person name="Iampietro C."/>
            <person name="Lluch J."/>
            <person name="Castinel A."/>
            <person name="Donnadieu C."/>
            <person name="Desvignes T."/>
            <person name="Floi Bucao C."/>
            <person name="Jouanno E."/>
            <person name="Wen M."/>
            <person name="Mejri S."/>
            <person name="Dirks R."/>
            <person name="Jansen H."/>
            <person name="Henkel C."/>
            <person name="Chen W.J."/>
            <person name="Zahm M."/>
            <person name="Cabau C."/>
            <person name="Klopp C."/>
            <person name="Thompson A.W."/>
            <person name="Robinson-Rechavi M."/>
            <person name="Braasch I."/>
            <person name="Lecointre G."/>
            <person name="Bobe J."/>
            <person name="Postlethwait J.H."/>
            <person name="Berthelot C."/>
            <person name="Roest Crollius H."/>
            <person name="Guiguen Y."/>
        </authorList>
    </citation>
    <scope>NUCLEOTIDE SEQUENCE</scope>
    <source>
        <strain evidence="2">NC1722</strain>
    </source>
</reference>